<comment type="caution">
    <text evidence="7">The sequence shown here is derived from an EMBL/GenBank/DDBJ whole genome shotgun (WGS) entry which is preliminary data.</text>
</comment>
<feature type="domain" description="Methylamine utilisation protein MauE" evidence="6">
    <location>
        <begin position="21"/>
        <end position="154"/>
    </location>
</feature>
<gene>
    <name evidence="7" type="ORF">HNR73_000897</name>
</gene>
<evidence type="ECO:0000256" key="1">
    <source>
        <dbReference type="ARBA" id="ARBA00004141"/>
    </source>
</evidence>
<feature type="transmembrane region" description="Helical" evidence="5">
    <location>
        <begin position="90"/>
        <end position="111"/>
    </location>
</feature>
<sequence length="169" mass="17855">MTENVGSTPPVDDPGWRRALPWLGVACRLVLAGVWITAGALKLPDLTESVRAVQAYKLLPTGLASVVGYGLPPLEIAVGLLLLAGLFTRYAAVVSGLLQVAFIIGISSAWARGMSIDCGCFGNGGELAAGQSPNYFWEILRDVGLLLASAILVLRPRTPLSVDRWIRGA</sequence>
<reference evidence="7 8" key="1">
    <citation type="submission" date="2020-08" db="EMBL/GenBank/DDBJ databases">
        <title>Genomic Encyclopedia of Type Strains, Phase IV (KMG-IV): sequencing the most valuable type-strain genomes for metagenomic binning, comparative biology and taxonomic classification.</title>
        <authorList>
            <person name="Goeker M."/>
        </authorList>
    </citation>
    <scope>NUCLEOTIDE SEQUENCE [LARGE SCALE GENOMIC DNA]</scope>
    <source>
        <strain evidence="7 8">YIM 65646</strain>
    </source>
</reference>
<evidence type="ECO:0000256" key="3">
    <source>
        <dbReference type="ARBA" id="ARBA00022989"/>
    </source>
</evidence>
<dbReference type="EMBL" id="JACHGT010000002">
    <property type="protein sequence ID" value="MBB6033050.1"/>
    <property type="molecule type" value="Genomic_DNA"/>
</dbReference>
<evidence type="ECO:0000256" key="4">
    <source>
        <dbReference type="ARBA" id="ARBA00023136"/>
    </source>
</evidence>
<dbReference type="UniPathway" id="UPA00895"/>
<evidence type="ECO:0000256" key="5">
    <source>
        <dbReference type="SAM" id="Phobius"/>
    </source>
</evidence>
<keyword evidence="2 5" id="KW-0812">Transmembrane</keyword>
<keyword evidence="8" id="KW-1185">Reference proteome</keyword>
<dbReference type="Pfam" id="PF07291">
    <property type="entry name" value="MauE"/>
    <property type="match status" value="1"/>
</dbReference>
<dbReference type="RefSeq" id="WP_184785966.1">
    <property type="nucleotide sequence ID" value="NZ_BONT01000022.1"/>
</dbReference>
<dbReference type="Proteomes" id="UP000548476">
    <property type="component" value="Unassembled WGS sequence"/>
</dbReference>
<evidence type="ECO:0000256" key="2">
    <source>
        <dbReference type="ARBA" id="ARBA00022692"/>
    </source>
</evidence>
<protein>
    <submittedName>
        <fullName evidence="7">Putative membrane protein YphA (DoxX/SURF4 family)</fullName>
    </submittedName>
</protein>
<keyword evidence="3 5" id="KW-1133">Transmembrane helix</keyword>
<evidence type="ECO:0000313" key="8">
    <source>
        <dbReference type="Proteomes" id="UP000548476"/>
    </source>
</evidence>
<feature type="transmembrane region" description="Helical" evidence="5">
    <location>
        <begin position="62"/>
        <end position="84"/>
    </location>
</feature>
<dbReference type="InterPro" id="IPR009908">
    <property type="entry name" value="Methylamine_util_MauE"/>
</dbReference>
<evidence type="ECO:0000313" key="7">
    <source>
        <dbReference type="EMBL" id="MBB6033050.1"/>
    </source>
</evidence>
<comment type="subcellular location">
    <subcellularLocation>
        <location evidence="1">Membrane</location>
        <topology evidence="1">Multi-pass membrane protein</topology>
    </subcellularLocation>
</comment>
<dbReference type="AlphaFoldDB" id="A0A841FM73"/>
<keyword evidence="4 5" id="KW-0472">Membrane</keyword>
<dbReference type="GO" id="GO:0030416">
    <property type="term" value="P:methylamine metabolic process"/>
    <property type="evidence" value="ECO:0007669"/>
    <property type="project" value="InterPro"/>
</dbReference>
<dbReference type="GO" id="GO:0016020">
    <property type="term" value="C:membrane"/>
    <property type="evidence" value="ECO:0007669"/>
    <property type="project" value="UniProtKB-SubCell"/>
</dbReference>
<proteinExistence type="predicted"/>
<organism evidence="7 8">
    <name type="scientific">Phytomonospora endophytica</name>
    <dbReference type="NCBI Taxonomy" id="714109"/>
    <lineage>
        <taxon>Bacteria</taxon>
        <taxon>Bacillati</taxon>
        <taxon>Actinomycetota</taxon>
        <taxon>Actinomycetes</taxon>
        <taxon>Micromonosporales</taxon>
        <taxon>Micromonosporaceae</taxon>
        <taxon>Phytomonospora</taxon>
    </lineage>
</organism>
<name>A0A841FM73_9ACTN</name>
<evidence type="ECO:0000259" key="6">
    <source>
        <dbReference type="Pfam" id="PF07291"/>
    </source>
</evidence>
<feature type="transmembrane region" description="Helical" evidence="5">
    <location>
        <begin position="20"/>
        <end position="41"/>
    </location>
</feature>
<accession>A0A841FM73</accession>